<dbReference type="OrthoDB" id="4632260at2"/>
<proteinExistence type="predicted"/>
<sequence>MNHVRPSHFSTPAVVFTGALALSGVITAPVAQASPLDGIRAAVNAARSGSPCGPLNYNFDLEGEAQHRVGNRLPGVPPAGQYKGRVYQGHASADPTSRATEILVNEMRPQITNCSYQDFGVGMARDDGEEMSFVSIALGEPPAAAPVPVPEPAGRPIKCTGGPTIPAGQTCPPKPPPAEMAPTNAVTLDIRREGLRAKVTVGNTSNLRAQCTYNAKEVNGLGIPVSRNFEVNPKGTTPLEFAAPLPGQTYTVVVACGADFNGKNVEIGRVQQDFSSF</sequence>
<reference evidence="1 2" key="1">
    <citation type="submission" date="2016-05" db="EMBL/GenBank/DDBJ databases">
        <title>Complete genome sequence of a phthalic acid esters degrading Mycobacterium sp. YC-RL4.</title>
        <authorList>
            <person name="Ren L."/>
            <person name="Fan S."/>
            <person name="Ruth N."/>
            <person name="Jia Y."/>
            <person name="Wang J."/>
            <person name="Qiao C."/>
        </authorList>
    </citation>
    <scope>NUCLEOTIDE SEQUENCE [LARGE SCALE GENOMIC DNA]</scope>
    <source>
        <strain evidence="1 2">YC-RL4</strain>
    </source>
</reference>
<evidence type="ECO:0000313" key="2">
    <source>
        <dbReference type="Proteomes" id="UP000077143"/>
    </source>
</evidence>
<keyword evidence="2" id="KW-1185">Reference proteome</keyword>
<gene>
    <name evidence="1" type="ORF">A7U43_27260</name>
</gene>
<dbReference type="AlphaFoldDB" id="A0A172UTE1"/>
<dbReference type="EMBL" id="CP015596">
    <property type="protein sequence ID" value="ANE82467.1"/>
    <property type="molecule type" value="Genomic_DNA"/>
</dbReference>
<name>A0A172UTE1_9MYCO</name>
<evidence type="ECO:0000313" key="1">
    <source>
        <dbReference type="EMBL" id="ANE82467.1"/>
    </source>
</evidence>
<dbReference type="Proteomes" id="UP000077143">
    <property type="component" value="Chromosome"/>
</dbReference>
<protein>
    <submittedName>
        <fullName evidence="1">Uncharacterized protein</fullName>
    </submittedName>
</protein>
<accession>A0A172UTE1</accession>
<organism evidence="1 2">
    <name type="scientific">Mycobacterium adipatum</name>
    <dbReference type="NCBI Taxonomy" id="1682113"/>
    <lineage>
        <taxon>Bacteria</taxon>
        <taxon>Bacillati</taxon>
        <taxon>Actinomycetota</taxon>
        <taxon>Actinomycetes</taxon>
        <taxon>Mycobacteriales</taxon>
        <taxon>Mycobacteriaceae</taxon>
        <taxon>Mycobacterium</taxon>
    </lineage>
</organism>
<dbReference type="KEGG" id="madi:A7U43_27260"/>